<feature type="chain" id="PRO_5006615551" evidence="1">
    <location>
        <begin position="29"/>
        <end position="184"/>
    </location>
</feature>
<dbReference type="Proteomes" id="UP000236884">
    <property type="component" value="Chromosome"/>
</dbReference>
<organism evidence="3 4">
    <name type="scientific">Variibacter gotjawalensis</name>
    <dbReference type="NCBI Taxonomy" id="1333996"/>
    <lineage>
        <taxon>Bacteria</taxon>
        <taxon>Pseudomonadati</taxon>
        <taxon>Pseudomonadota</taxon>
        <taxon>Alphaproteobacteria</taxon>
        <taxon>Hyphomicrobiales</taxon>
        <taxon>Nitrobacteraceae</taxon>
        <taxon>Variibacter</taxon>
    </lineage>
</organism>
<protein>
    <submittedName>
        <fullName evidence="3">PAN domain protein</fullName>
    </submittedName>
</protein>
<evidence type="ECO:0000256" key="1">
    <source>
        <dbReference type="SAM" id="SignalP"/>
    </source>
</evidence>
<dbReference type="Gene3D" id="3.50.4.10">
    <property type="entry name" value="Hepatocyte Growth Factor"/>
    <property type="match status" value="2"/>
</dbReference>
<evidence type="ECO:0000259" key="2">
    <source>
        <dbReference type="Pfam" id="PF14295"/>
    </source>
</evidence>
<reference evidence="3 4" key="1">
    <citation type="submission" date="2015-08" db="EMBL/GenBank/DDBJ databases">
        <title>Investigation of the bacterial diversity of lava forest soil.</title>
        <authorList>
            <person name="Lee J.S."/>
        </authorList>
    </citation>
    <scope>NUCLEOTIDE SEQUENCE [LARGE SCALE GENOMIC DNA]</scope>
    <source>
        <strain evidence="3 4">GJW-30</strain>
    </source>
</reference>
<feature type="domain" description="Apple" evidence="2">
    <location>
        <begin position="32"/>
        <end position="82"/>
    </location>
</feature>
<keyword evidence="4" id="KW-1185">Reference proteome</keyword>
<dbReference type="OrthoDB" id="9178925at2"/>
<sequence length="184" mass="19886">MTSFSRTVCGAFACWLLLLVISSSAAFAQTGFDRPGGDFTSFPIASGDPAQCAARCDREGRCRSWSFVYPNPGAATGVCWLKRRVPRRVQSACCVTGVKGSGVVEPQLPNIEYGIDRMGGDLRSFDVEAHEHGETCANVCKAENGCRAWTYARPGYGSASARCYLKNRVTAPRRKPCCISGVVR</sequence>
<evidence type="ECO:0000313" key="3">
    <source>
        <dbReference type="EMBL" id="BAT57882.1"/>
    </source>
</evidence>
<feature type="domain" description="Apple" evidence="2">
    <location>
        <begin position="115"/>
        <end position="166"/>
    </location>
</feature>
<proteinExistence type="predicted"/>
<name>A0A0S3PPN4_9BRAD</name>
<dbReference type="Pfam" id="PF14295">
    <property type="entry name" value="PAN_4"/>
    <property type="match status" value="2"/>
</dbReference>
<dbReference type="EMBL" id="AP014946">
    <property type="protein sequence ID" value="BAT57882.1"/>
    <property type="molecule type" value="Genomic_DNA"/>
</dbReference>
<dbReference type="RefSeq" id="WP_096351003.1">
    <property type="nucleotide sequence ID" value="NZ_AP014946.1"/>
</dbReference>
<dbReference type="KEGG" id="vgo:GJW-30_1_00392"/>
<dbReference type="InterPro" id="IPR003609">
    <property type="entry name" value="Pan_app"/>
</dbReference>
<gene>
    <name evidence="3" type="ORF">GJW-30_1_00392</name>
</gene>
<feature type="signal peptide" evidence="1">
    <location>
        <begin position="1"/>
        <end position="28"/>
    </location>
</feature>
<accession>A0A0S3PPN4</accession>
<keyword evidence="1" id="KW-0732">Signal</keyword>
<evidence type="ECO:0000313" key="4">
    <source>
        <dbReference type="Proteomes" id="UP000236884"/>
    </source>
</evidence>
<dbReference type="AlphaFoldDB" id="A0A0S3PPN4"/>